<dbReference type="STRING" id="475255.SAMN04488101_11289"/>
<name>A0A1W2EH60_9SPHI</name>
<evidence type="ECO:0000313" key="1">
    <source>
        <dbReference type="EMBL" id="SMD09061.1"/>
    </source>
</evidence>
<protein>
    <recommendedName>
        <fullName evidence="3">Sugar phosphate isomerase/epimerase</fullName>
    </recommendedName>
</protein>
<dbReference type="SUPFAM" id="SSF51658">
    <property type="entry name" value="Xylose isomerase-like"/>
    <property type="match status" value="1"/>
</dbReference>
<gene>
    <name evidence="1" type="ORF">SAMN04488101_11289</name>
</gene>
<sequence>MKLEFYYPRWGSENMDWNLFCQKVKLVGYDGIEAPVPEGPEEQKVMLNALKNNDLQLIGQYYQSFEKDFEEHKSNYVRQLYILASVQPVKINAQTGKDYFSFEQNAELFVIANTISKETGITICHETHRNKALFAAHITHGFLKKLPDLRITADFSHWCNVAESLLEDQEEALALACKNVEHVHSRVGHAQSAQVIDPRLQEFKNEVEAHLNWWDAILKEHQDNKKEVLTITTEFGPAPYMVHLPFTDMPIASQWDINVHMMHLLKGRYCK</sequence>
<organism evidence="1 2">
    <name type="scientific">Pedobacter nyackensis</name>
    <dbReference type="NCBI Taxonomy" id="475255"/>
    <lineage>
        <taxon>Bacteria</taxon>
        <taxon>Pseudomonadati</taxon>
        <taxon>Bacteroidota</taxon>
        <taxon>Sphingobacteriia</taxon>
        <taxon>Sphingobacteriales</taxon>
        <taxon>Sphingobacteriaceae</taxon>
        <taxon>Pedobacter</taxon>
    </lineage>
</organism>
<reference evidence="1 2" key="1">
    <citation type="submission" date="2017-04" db="EMBL/GenBank/DDBJ databases">
        <authorList>
            <person name="Afonso C.L."/>
            <person name="Miller P.J."/>
            <person name="Scott M.A."/>
            <person name="Spackman E."/>
            <person name="Goraichik I."/>
            <person name="Dimitrov K.M."/>
            <person name="Suarez D.L."/>
            <person name="Swayne D.E."/>
        </authorList>
    </citation>
    <scope>NUCLEOTIDE SEQUENCE [LARGE SCALE GENOMIC DNA]</scope>
    <source>
        <strain evidence="1 2">DSM 19625</strain>
    </source>
</reference>
<dbReference type="AlphaFoldDB" id="A0A1W2EH60"/>
<dbReference type="RefSeq" id="WP_084291098.1">
    <property type="nucleotide sequence ID" value="NZ_FWYB01000012.1"/>
</dbReference>
<dbReference type="InterPro" id="IPR036237">
    <property type="entry name" value="Xyl_isomerase-like_sf"/>
</dbReference>
<proteinExistence type="predicted"/>
<dbReference type="EMBL" id="FWYB01000012">
    <property type="protein sequence ID" value="SMD09061.1"/>
    <property type="molecule type" value="Genomic_DNA"/>
</dbReference>
<evidence type="ECO:0000313" key="2">
    <source>
        <dbReference type="Proteomes" id="UP000192678"/>
    </source>
</evidence>
<accession>A0A1W2EH60</accession>
<evidence type="ECO:0008006" key="3">
    <source>
        <dbReference type="Google" id="ProtNLM"/>
    </source>
</evidence>
<dbReference type="Gene3D" id="3.20.20.150">
    <property type="entry name" value="Divalent-metal-dependent TIM barrel enzymes"/>
    <property type="match status" value="1"/>
</dbReference>
<dbReference type="OrthoDB" id="2555274at2"/>
<keyword evidence="2" id="KW-1185">Reference proteome</keyword>
<dbReference type="Proteomes" id="UP000192678">
    <property type="component" value="Unassembled WGS sequence"/>
</dbReference>